<dbReference type="HOGENOM" id="CLU_3079388_0_0_4"/>
<name>C0DUC2_EIKCO</name>
<dbReference type="AlphaFoldDB" id="C0DUC2"/>
<sequence length="52" mass="6118">MTCLIKRTLLIDSLRKKVGKSCAKRLQFAIFFQFSPTLYGKYPARRRLPEKV</sequence>
<comment type="caution">
    <text evidence="1">The sequence shown here is derived from an EMBL/GenBank/DDBJ whole genome shotgun (WGS) entry which is preliminary data.</text>
</comment>
<dbReference type="Proteomes" id="UP000005837">
    <property type="component" value="Unassembled WGS sequence"/>
</dbReference>
<gene>
    <name evidence="1" type="ORF">EIKCOROL_00954</name>
</gene>
<evidence type="ECO:0000313" key="2">
    <source>
        <dbReference type="Proteomes" id="UP000005837"/>
    </source>
</evidence>
<organism evidence="1 2">
    <name type="scientific">Eikenella corrodens ATCC 23834</name>
    <dbReference type="NCBI Taxonomy" id="546274"/>
    <lineage>
        <taxon>Bacteria</taxon>
        <taxon>Pseudomonadati</taxon>
        <taxon>Pseudomonadota</taxon>
        <taxon>Betaproteobacteria</taxon>
        <taxon>Neisseriales</taxon>
        <taxon>Neisseriaceae</taxon>
        <taxon>Eikenella</taxon>
    </lineage>
</organism>
<accession>C0DUC2</accession>
<proteinExistence type="predicted"/>
<protein>
    <submittedName>
        <fullName evidence="1">Uncharacterized protein</fullName>
    </submittedName>
</protein>
<dbReference type="EMBL" id="ACEA01000017">
    <property type="protein sequence ID" value="EEG24320.1"/>
    <property type="molecule type" value="Genomic_DNA"/>
</dbReference>
<reference evidence="1 2" key="1">
    <citation type="submission" date="2009-01" db="EMBL/GenBank/DDBJ databases">
        <authorList>
            <person name="Fulton L."/>
            <person name="Clifton S."/>
            <person name="Chinwalla A.T."/>
            <person name="Mitreva M."/>
            <person name="Sodergren E."/>
            <person name="Weinstock G."/>
            <person name="Clifton S."/>
            <person name="Dooling D.J."/>
            <person name="Fulton B."/>
            <person name="Minx P."/>
            <person name="Pepin K.H."/>
            <person name="Johnson M."/>
            <person name="Bhonagiri V."/>
            <person name="Nash W.E."/>
            <person name="Mardis E.R."/>
            <person name="Wilson R.K."/>
        </authorList>
    </citation>
    <scope>NUCLEOTIDE SEQUENCE [LARGE SCALE GENOMIC DNA]</scope>
    <source>
        <strain evidence="1 2">ATCC 23834</strain>
    </source>
</reference>
<evidence type="ECO:0000313" key="1">
    <source>
        <dbReference type="EMBL" id="EEG24320.1"/>
    </source>
</evidence>